<dbReference type="GeneID" id="99631917"/>
<dbReference type="AlphaFoldDB" id="A0A379PMV7"/>
<dbReference type="Pfam" id="PF25212">
    <property type="entry name" value="HVO_A0114"/>
    <property type="match status" value="1"/>
</dbReference>
<reference evidence="1 2" key="1">
    <citation type="submission" date="2018-06" db="EMBL/GenBank/DDBJ databases">
        <authorList>
            <consortium name="Pathogen Informatics"/>
            <person name="Doyle S."/>
        </authorList>
    </citation>
    <scope>NUCLEOTIDE SEQUENCE [LARGE SCALE GENOMIC DNA]</scope>
    <source>
        <strain evidence="1 2">NCTC13291</strain>
    </source>
</reference>
<protein>
    <submittedName>
        <fullName evidence="1">Predicted transcriptional regulator</fullName>
    </submittedName>
</protein>
<evidence type="ECO:0000313" key="2">
    <source>
        <dbReference type="Proteomes" id="UP000254919"/>
    </source>
</evidence>
<accession>A0A379PMV7</accession>
<dbReference type="RefSeq" id="WP_174978052.1">
    <property type="nucleotide sequence ID" value="NZ_AP031465.1"/>
</dbReference>
<dbReference type="SUPFAM" id="SSF46785">
    <property type="entry name" value="Winged helix' DNA-binding domain"/>
    <property type="match status" value="1"/>
</dbReference>
<dbReference type="InterPro" id="IPR036390">
    <property type="entry name" value="WH_DNA-bd_sf"/>
</dbReference>
<dbReference type="Gene3D" id="1.10.10.10">
    <property type="entry name" value="Winged helix-like DNA-binding domain superfamily/Winged helix DNA-binding domain"/>
    <property type="match status" value="1"/>
</dbReference>
<dbReference type="Proteomes" id="UP000254919">
    <property type="component" value="Unassembled WGS sequence"/>
</dbReference>
<dbReference type="InterPro" id="IPR036388">
    <property type="entry name" value="WH-like_DNA-bd_sf"/>
</dbReference>
<organism evidence="1 2">
    <name type="scientific">Roseomonas mucosa</name>
    <dbReference type="NCBI Taxonomy" id="207340"/>
    <lineage>
        <taxon>Bacteria</taxon>
        <taxon>Pseudomonadati</taxon>
        <taxon>Pseudomonadota</taxon>
        <taxon>Alphaproteobacteria</taxon>
        <taxon>Acetobacterales</taxon>
        <taxon>Roseomonadaceae</taxon>
        <taxon>Roseomonas</taxon>
    </lineage>
</organism>
<gene>
    <name evidence="1" type="ORF">NCTC13291_04500</name>
</gene>
<evidence type="ECO:0000313" key="1">
    <source>
        <dbReference type="EMBL" id="SUE95612.1"/>
    </source>
</evidence>
<name>A0A379PMV7_9PROT</name>
<sequence length="126" mass="14125">MSVVHIHFEPDRAEADRQSLARLLAADATYDRGDAAEAEEHITFENIEGLLALMTPKRMALLRHLHRHPARSVKALAESLGRDYRRVHDDVTALTAIGLIVRQGTTLRAPHSEIRFALRFDQPVAA</sequence>
<proteinExistence type="predicted"/>
<dbReference type="EMBL" id="UGVN01000003">
    <property type="protein sequence ID" value="SUE95612.1"/>
    <property type="molecule type" value="Genomic_DNA"/>
</dbReference>